<feature type="compositionally biased region" description="Acidic residues" evidence="1">
    <location>
        <begin position="73"/>
        <end position="82"/>
    </location>
</feature>
<dbReference type="GO" id="GO:0015628">
    <property type="term" value="P:protein secretion by the type II secretion system"/>
    <property type="evidence" value="ECO:0007669"/>
    <property type="project" value="TreeGrafter"/>
</dbReference>
<reference evidence="4 5" key="1">
    <citation type="journal article" date="2009" name="Stand. Genomic Sci.">
        <title>Complete genome sequence of Slackia heliotrinireducens type strain (RHS 1).</title>
        <authorList>
            <person name="Pukall R."/>
            <person name="Lapidus A."/>
            <person name="Nolan M."/>
            <person name="Copeland A."/>
            <person name="Glavina Del Rio T."/>
            <person name="Lucas S."/>
            <person name="Chen F."/>
            <person name="Tice H."/>
            <person name="Cheng J.F."/>
            <person name="Chertkov O."/>
            <person name="Bruce D."/>
            <person name="Goodwin L."/>
            <person name="Kuske C."/>
            <person name="Brettin T."/>
            <person name="Detter J.C."/>
            <person name="Han C."/>
            <person name="Pitluck S."/>
            <person name="Pati A."/>
            <person name="Mavrommatis K."/>
            <person name="Ivanova N."/>
            <person name="Ovchinnikova G."/>
            <person name="Chen A."/>
            <person name="Palaniappan K."/>
            <person name="Schneider S."/>
            <person name="Rohde M."/>
            <person name="Chain P."/>
            <person name="D'haeseleer P."/>
            <person name="Goker M."/>
            <person name="Bristow J."/>
            <person name="Eisen J.A."/>
            <person name="Markowitz V."/>
            <person name="Kyrpides N.C."/>
            <person name="Klenk H.P."/>
            <person name="Hugenholtz P."/>
        </authorList>
    </citation>
    <scope>NUCLEOTIDE SEQUENCE [LARGE SCALE GENOMIC DNA]</scope>
    <source>
        <strain evidence="5">ATCC 29202 / DSM 20476 / NCTC 11029 / RHS 1</strain>
    </source>
</reference>
<evidence type="ECO:0000256" key="2">
    <source>
        <dbReference type="SAM" id="Phobius"/>
    </source>
</evidence>
<dbReference type="KEGG" id="shi:Shel_10240"/>
<dbReference type="Gene3D" id="1.10.150.280">
    <property type="entry name" value="AF1531-like domain"/>
    <property type="match status" value="1"/>
</dbReference>
<dbReference type="eggNOG" id="COG1596">
    <property type="taxonomic scope" value="Bacteria"/>
</dbReference>
<keyword evidence="2" id="KW-0812">Transmembrane</keyword>
<dbReference type="SMART" id="SM00278">
    <property type="entry name" value="HhH1"/>
    <property type="match status" value="2"/>
</dbReference>
<dbReference type="InterPro" id="IPR010994">
    <property type="entry name" value="RuvA_2-like"/>
</dbReference>
<dbReference type="InterPro" id="IPR004509">
    <property type="entry name" value="Competence_ComEA_HhH"/>
</dbReference>
<evidence type="ECO:0000313" key="5">
    <source>
        <dbReference type="Proteomes" id="UP000002026"/>
    </source>
</evidence>
<evidence type="ECO:0000259" key="3">
    <source>
        <dbReference type="SMART" id="SM00278"/>
    </source>
</evidence>
<dbReference type="GO" id="GO:0006281">
    <property type="term" value="P:DNA repair"/>
    <property type="evidence" value="ECO:0007669"/>
    <property type="project" value="InterPro"/>
</dbReference>
<dbReference type="InterPro" id="IPR019554">
    <property type="entry name" value="Soluble_ligand-bd"/>
</dbReference>
<dbReference type="HOGENOM" id="CLU_052011_1_2_11"/>
<feature type="region of interest" description="Disordered" evidence="1">
    <location>
        <begin position="56"/>
        <end position="82"/>
    </location>
</feature>
<dbReference type="AlphaFoldDB" id="C7N574"/>
<dbReference type="NCBIfam" id="TIGR00426">
    <property type="entry name" value="competence protein ComEA helix-hairpin-helix repeat region"/>
    <property type="match status" value="1"/>
</dbReference>
<dbReference type="eggNOG" id="COG1555">
    <property type="taxonomic scope" value="Bacteria"/>
</dbReference>
<keyword evidence="2" id="KW-1133">Transmembrane helix</keyword>
<dbReference type="SUPFAM" id="SSF47781">
    <property type="entry name" value="RuvA domain 2-like"/>
    <property type="match status" value="1"/>
</dbReference>
<keyword evidence="5" id="KW-1185">Reference proteome</keyword>
<dbReference type="Proteomes" id="UP000002026">
    <property type="component" value="Chromosome"/>
</dbReference>
<sequence>MSFQESAETFRARAHLTDVPTPALVGAAVLAVLGLAGAALGVGVLTHEEPLVVEKAEAAQEQPPQTEAIAEVDPAEEAPAEGEAEPGNEAACIQVHVAGAVQVPGVYTLPEGSRVCDAVSAASGFSDQAAQDAINQARVLADGEQVYVPTADDVESGAFAGPAAASEQASTGAGEAASPSGKVNINTADASELQQLSGIGPATAEAIVKDREANGPFASVEDLQRVSGIGEKKYAKIADDICV</sequence>
<feature type="domain" description="Helix-hairpin-helix DNA-binding motif class 1" evidence="3">
    <location>
        <begin position="221"/>
        <end position="240"/>
    </location>
</feature>
<keyword evidence="2" id="KW-0472">Membrane</keyword>
<gene>
    <name evidence="4" type="ordered locus">Shel_10240</name>
</gene>
<dbReference type="PANTHER" id="PTHR21180:SF32">
    <property type="entry name" value="ENDONUCLEASE_EXONUCLEASE_PHOSPHATASE FAMILY DOMAIN-CONTAINING PROTEIN 1"/>
    <property type="match status" value="1"/>
</dbReference>
<dbReference type="Gene3D" id="3.10.560.10">
    <property type="entry name" value="Outer membrane lipoprotein wza domain like"/>
    <property type="match status" value="1"/>
</dbReference>
<accession>C7N574</accession>
<feature type="transmembrane region" description="Helical" evidence="2">
    <location>
        <begin position="23"/>
        <end position="45"/>
    </location>
</feature>
<protein>
    <submittedName>
        <fullName evidence="4">Competence protein ComEA-like protein with helix-hairpin-helix repeat region</fullName>
    </submittedName>
</protein>
<organism evidence="4 5">
    <name type="scientific">Slackia heliotrinireducens (strain ATCC 29202 / DSM 20476 / NCTC 11029 / RHS 1)</name>
    <name type="common">Peptococcus heliotrinreducens</name>
    <dbReference type="NCBI Taxonomy" id="471855"/>
    <lineage>
        <taxon>Bacteria</taxon>
        <taxon>Bacillati</taxon>
        <taxon>Actinomycetota</taxon>
        <taxon>Coriobacteriia</taxon>
        <taxon>Eggerthellales</taxon>
        <taxon>Eggerthellaceae</taxon>
        <taxon>Slackia</taxon>
    </lineage>
</organism>
<dbReference type="PANTHER" id="PTHR21180">
    <property type="entry name" value="ENDONUCLEASE/EXONUCLEASE/PHOSPHATASE FAMILY DOMAIN-CONTAINING PROTEIN 1"/>
    <property type="match status" value="1"/>
</dbReference>
<feature type="region of interest" description="Disordered" evidence="1">
    <location>
        <begin position="161"/>
        <end position="180"/>
    </location>
</feature>
<dbReference type="GO" id="GO:0003677">
    <property type="term" value="F:DNA binding"/>
    <property type="evidence" value="ECO:0007669"/>
    <property type="project" value="InterPro"/>
</dbReference>
<dbReference type="InterPro" id="IPR051675">
    <property type="entry name" value="Endo/Exo/Phosphatase_dom_1"/>
</dbReference>
<name>C7N574_SLAHD</name>
<dbReference type="Pfam" id="PF10531">
    <property type="entry name" value="SLBB"/>
    <property type="match status" value="1"/>
</dbReference>
<evidence type="ECO:0000256" key="1">
    <source>
        <dbReference type="SAM" id="MobiDB-lite"/>
    </source>
</evidence>
<proteinExistence type="predicted"/>
<evidence type="ECO:0000313" key="4">
    <source>
        <dbReference type="EMBL" id="ACV22059.1"/>
    </source>
</evidence>
<dbReference type="STRING" id="471855.Shel_10240"/>
<dbReference type="Pfam" id="PF12836">
    <property type="entry name" value="HHH_3"/>
    <property type="match status" value="1"/>
</dbReference>
<feature type="domain" description="Helix-hairpin-helix DNA-binding motif class 1" evidence="3">
    <location>
        <begin position="191"/>
        <end position="210"/>
    </location>
</feature>
<dbReference type="GO" id="GO:0015627">
    <property type="term" value="C:type II protein secretion system complex"/>
    <property type="evidence" value="ECO:0007669"/>
    <property type="project" value="TreeGrafter"/>
</dbReference>
<dbReference type="InterPro" id="IPR003583">
    <property type="entry name" value="Hlx-hairpin-Hlx_DNA-bd_motif"/>
</dbReference>
<dbReference type="EMBL" id="CP001684">
    <property type="protein sequence ID" value="ACV22059.1"/>
    <property type="molecule type" value="Genomic_DNA"/>
</dbReference>
<dbReference type="RefSeq" id="WP_012798163.1">
    <property type="nucleotide sequence ID" value="NC_013165.1"/>
</dbReference>